<evidence type="ECO:0000256" key="5">
    <source>
        <dbReference type="ARBA" id="ARBA00022448"/>
    </source>
</evidence>
<feature type="transmembrane region" description="Helical" evidence="12">
    <location>
        <begin position="6"/>
        <end position="24"/>
    </location>
</feature>
<evidence type="ECO:0000256" key="3">
    <source>
        <dbReference type="ARBA" id="ARBA00008741"/>
    </source>
</evidence>
<dbReference type="GO" id="GO:0005886">
    <property type="term" value="C:plasma membrane"/>
    <property type="evidence" value="ECO:0007669"/>
    <property type="project" value="UniProtKB-SubCell"/>
</dbReference>
<evidence type="ECO:0000256" key="8">
    <source>
        <dbReference type="ARBA" id="ARBA00022692"/>
    </source>
</evidence>
<keyword evidence="7 12" id="KW-0997">Cell inner membrane</keyword>
<evidence type="ECO:0000256" key="9">
    <source>
        <dbReference type="ARBA" id="ARBA00022748"/>
    </source>
</evidence>
<dbReference type="EMBL" id="FLTS01000001">
    <property type="protein sequence ID" value="SBV35927.1"/>
    <property type="molecule type" value="Genomic_DNA"/>
</dbReference>
<dbReference type="InterPro" id="IPR007078">
    <property type="entry name" value="Haem_export_protD_CcmD"/>
</dbReference>
<organism evidence="13">
    <name type="scientific">uncultured Stenotrophomonas sp</name>
    <dbReference type="NCBI Taxonomy" id="165438"/>
    <lineage>
        <taxon>Bacteria</taxon>
        <taxon>Pseudomonadati</taxon>
        <taxon>Pseudomonadota</taxon>
        <taxon>Gammaproteobacteria</taxon>
        <taxon>Lysobacterales</taxon>
        <taxon>Lysobacteraceae</taxon>
        <taxon>Stenotrophomonas</taxon>
        <taxon>environmental samples</taxon>
    </lineage>
</organism>
<dbReference type="NCBIfam" id="TIGR03141">
    <property type="entry name" value="cytochro_ccmD"/>
    <property type="match status" value="1"/>
</dbReference>
<keyword evidence="9 12" id="KW-0201">Cytochrome c-type biogenesis</keyword>
<dbReference type="Pfam" id="PF04995">
    <property type="entry name" value="CcmD"/>
    <property type="match status" value="1"/>
</dbReference>
<dbReference type="GO" id="GO:0017004">
    <property type="term" value="P:cytochrome complex assembly"/>
    <property type="evidence" value="ECO:0007669"/>
    <property type="project" value="UniProtKB-KW"/>
</dbReference>
<comment type="subcellular location">
    <subcellularLocation>
        <location evidence="2 12">Cell inner membrane</location>
        <topology evidence="2 12">Single-pass membrane protein</topology>
    </subcellularLocation>
</comment>
<evidence type="ECO:0000256" key="6">
    <source>
        <dbReference type="ARBA" id="ARBA00022475"/>
    </source>
</evidence>
<dbReference type="GO" id="GO:0015886">
    <property type="term" value="P:heme transport"/>
    <property type="evidence" value="ECO:0007669"/>
    <property type="project" value="InterPro"/>
</dbReference>
<evidence type="ECO:0000256" key="10">
    <source>
        <dbReference type="ARBA" id="ARBA00022989"/>
    </source>
</evidence>
<keyword evidence="10 12" id="KW-1133">Transmembrane helix</keyword>
<accession>A0A1Y5Q7U8</accession>
<evidence type="ECO:0000256" key="11">
    <source>
        <dbReference type="ARBA" id="ARBA00023136"/>
    </source>
</evidence>
<keyword evidence="8 12" id="KW-0812">Transmembrane</keyword>
<comment type="function">
    <text evidence="1 12">Required for the export of heme to the periplasm for the biogenesis of c-type cytochromes.</text>
</comment>
<evidence type="ECO:0000313" key="13">
    <source>
        <dbReference type="EMBL" id="SBV35927.1"/>
    </source>
</evidence>
<proteinExistence type="inferred from homology"/>
<evidence type="ECO:0000256" key="7">
    <source>
        <dbReference type="ARBA" id="ARBA00022519"/>
    </source>
</evidence>
<reference evidence="13" key="1">
    <citation type="submission" date="2016-03" db="EMBL/GenBank/DDBJ databases">
        <authorList>
            <person name="Ploux O."/>
        </authorList>
    </citation>
    <scope>NUCLEOTIDE SEQUENCE</scope>
    <source>
        <strain evidence="13">UC10</strain>
    </source>
</reference>
<evidence type="ECO:0000256" key="2">
    <source>
        <dbReference type="ARBA" id="ARBA00004377"/>
    </source>
</evidence>
<keyword evidence="6 12" id="KW-1003">Cell membrane</keyword>
<keyword evidence="11 12" id="KW-0472">Membrane</keyword>
<gene>
    <name evidence="13" type="ORF">STPYR_10857</name>
</gene>
<dbReference type="AlphaFoldDB" id="A0A1Y5Q7U8"/>
<evidence type="ECO:0000256" key="4">
    <source>
        <dbReference type="ARBA" id="ARBA00016461"/>
    </source>
</evidence>
<protein>
    <recommendedName>
        <fullName evidence="4 12">Heme exporter protein D</fullName>
    </recommendedName>
</protein>
<name>A0A1Y5Q7U8_9GAMM</name>
<evidence type="ECO:0000256" key="1">
    <source>
        <dbReference type="ARBA" id="ARBA00002442"/>
    </source>
</evidence>
<sequence length="60" mass="6945">MSYFQYVALAYGVFFAVLAWDFAVPRLQVRRQLREVRNRLARARRQQAAAAVADDGELSR</sequence>
<keyword evidence="5 12" id="KW-0813">Transport</keyword>
<evidence type="ECO:0000256" key="12">
    <source>
        <dbReference type="RuleBase" id="RU363101"/>
    </source>
</evidence>
<comment type="similarity">
    <text evidence="3 12">Belongs to the CcmD/CycX/HelD family.</text>
</comment>